<comment type="caution">
    <text evidence="1">The sequence shown here is derived from an EMBL/GenBank/DDBJ whole genome shotgun (WGS) entry which is preliminary data.</text>
</comment>
<dbReference type="EMBL" id="AHMM02000015">
    <property type="protein sequence ID" value="EQA38049.1"/>
    <property type="molecule type" value="Genomic_DNA"/>
</dbReference>
<evidence type="ECO:0000313" key="2">
    <source>
        <dbReference type="Proteomes" id="UP000018719"/>
    </source>
</evidence>
<organism evidence="1 2">
    <name type="scientific">Leptospira inadai serovar Lyme str. 10</name>
    <dbReference type="NCBI Taxonomy" id="1049790"/>
    <lineage>
        <taxon>Bacteria</taxon>
        <taxon>Pseudomonadati</taxon>
        <taxon>Spirochaetota</taxon>
        <taxon>Spirochaetia</taxon>
        <taxon>Leptospirales</taxon>
        <taxon>Leptospiraceae</taxon>
        <taxon>Leptospira</taxon>
    </lineage>
</organism>
<gene>
    <name evidence="1" type="ORF">LEP1GSC047_4263</name>
</gene>
<accession>V6HYF9</accession>
<protein>
    <submittedName>
        <fullName evidence="1">Uncharacterized protein</fullName>
    </submittedName>
</protein>
<reference evidence="1 2" key="1">
    <citation type="submission" date="2013-05" db="EMBL/GenBank/DDBJ databases">
        <authorList>
            <person name="Harkins D.M."/>
            <person name="Durkin A.S."/>
            <person name="Brinkac L.M."/>
            <person name="Haft D.H."/>
            <person name="Selengut J.D."/>
            <person name="Sanka R."/>
            <person name="DePew J."/>
            <person name="Purushe J."/>
            <person name="Hartskeerl R.A."/>
            <person name="Ahmed A."/>
            <person name="van der Linden H."/>
            <person name="Goris M.G.A."/>
            <person name="Vinetz J.M."/>
            <person name="Sutton G.G."/>
            <person name="Nierman W.C."/>
            <person name="Fouts D.E."/>
        </authorList>
    </citation>
    <scope>NUCLEOTIDE SEQUENCE [LARGE SCALE GENOMIC DNA]</scope>
    <source>
        <strain evidence="1 2">10</strain>
    </source>
</reference>
<dbReference type="Proteomes" id="UP000018719">
    <property type="component" value="Unassembled WGS sequence"/>
</dbReference>
<proteinExistence type="predicted"/>
<sequence>MIDYKFASNRIKLDFLKYFRRFGFESMYDHCAALLHRSFLIF</sequence>
<dbReference type="STRING" id="1049790.LEP1GSC047_4263"/>
<dbReference type="AlphaFoldDB" id="V6HYF9"/>
<evidence type="ECO:0000313" key="1">
    <source>
        <dbReference type="EMBL" id="EQA38049.1"/>
    </source>
</evidence>
<name>V6HYF9_9LEPT</name>